<organism evidence="2 3">
    <name type="scientific">Colobus angolensis palliatus</name>
    <name type="common">Peters' Angolan colobus</name>
    <dbReference type="NCBI Taxonomy" id="336983"/>
    <lineage>
        <taxon>Eukaryota</taxon>
        <taxon>Metazoa</taxon>
        <taxon>Chordata</taxon>
        <taxon>Craniata</taxon>
        <taxon>Vertebrata</taxon>
        <taxon>Euteleostomi</taxon>
        <taxon>Mammalia</taxon>
        <taxon>Eutheria</taxon>
        <taxon>Euarchontoglires</taxon>
        <taxon>Primates</taxon>
        <taxon>Haplorrhini</taxon>
        <taxon>Catarrhini</taxon>
        <taxon>Cercopithecidae</taxon>
        <taxon>Colobinae</taxon>
        <taxon>Colobus</taxon>
    </lineage>
</organism>
<feature type="region of interest" description="Disordered" evidence="1">
    <location>
        <begin position="18"/>
        <end position="44"/>
    </location>
</feature>
<sequence length="63" mass="6784">MNLAQALSVRDGATLGLRTATASRWQTKGAESGEGEGRLSSHLPARPVSSVPLLLKIRRVRMK</sequence>
<evidence type="ECO:0000313" key="3">
    <source>
        <dbReference type="Proteomes" id="UP000233080"/>
    </source>
</evidence>
<name>A0A2K5K797_COLAP</name>
<dbReference type="Ensembl" id="ENSCANT00000060216.1">
    <property type="protein sequence ID" value="ENSCANP00000036966.1"/>
    <property type="gene ID" value="ENSCANG00000042170.1"/>
</dbReference>
<accession>A0A2K5K797</accession>
<dbReference type="OMA" id="RWQTKGA"/>
<evidence type="ECO:0000256" key="1">
    <source>
        <dbReference type="SAM" id="MobiDB-lite"/>
    </source>
</evidence>
<evidence type="ECO:0000313" key="2">
    <source>
        <dbReference type="Ensembl" id="ENSCANP00000036966.1"/>
    </source>
</evidence>
<keyword evidence="3" id="KW-1185">Reference proteome</keyword>
<protein>
    <submittedName>
        <fullName evidence="2">Uncharacterized protein</fullName>
    </submittedName>
</protein>
<proteinExistence type="predicted"/>
<reference evidence="2" key="2">
    <citation type="submission" date="2025-09" db="UniProtKB">
        <authorList>
            <consortium name="Ensembl"/>
        </authorList>
    </citation>
    <scope>IDENTIFICATION</scope>
</reference>
<reference evidence="2" key="1">
    <citation type="submission" date="2025-08" db="UniProtKB">
        <authorList>
            <consortium name="Ensembl"/>
        </authorList>
    </citation>
    <scope>IDENTIFICATION</scope>
</reference>
<dbReference type="AlphaFoldDB" id="A0A2K5K797"/>
<dbReference type="Proteomes" id="UP000233080">
    <property type="component" value="Unassembled WGS sequence"/>
</dbReference>